<feature type="domain" description="2TM" evidence="2">
    <location>
        <begin position="16"/>
        <end position="72"/>
    </location>
</feature>
<dbReference type="STRING" id="408074.SAMN05660909_00606"/>
<dbReference type="RefSeq" id="WP_089758554.1">
    <property type="nucleotide sequence ID" value="NZ_BKAT01000010.1"/>
</dbReference>
<reference evidence="4" key="1">
    <citation type="submission" date="2016-10" db="EMBL/GenBank/DDBJ databases">
        <authorList>
            <person name="Varghese N."/>
            <person name="Submissions S."/>
        </authorList>
    </citation>
    <scope>NUCLEOTIDE SEQUENCE [LARGE SCALE GENOMIC DNA]</scope>
    <source>
        <strain evidence="4">DSM 23920</strain>
    </source>
</reference>
<gene>
    <name evidence="3" type="ORF">SAMN05660909_00606</name>
</gene>
<accession>A0A1H3XZS8</accession>
<protein>
    <submittedName>
        <fullName evidence="3">2TM domain-containing protein</fullName>
    </submittedName>
</protein>
<evidence type="ECO:0000313" key="3">
    <source>
        <dbReference type="EMBL" id="SEA04823.1"/>
    </source>
</evidence>
<dbReference type="AlphaFoldDB" id="A0A1H3XZS8"/>
<sequence>MDINKERDDDQHWRSAKSEAGFKSHLIIYLVVNMGMWLLWFLTDSVHTNGIPWPLWPSLGWGVALAYQNFNAPHRNNLKKAL</sequence>
<dbReference type="OrthoDB" id="8965954at2"/>
<organism evidence="3 4">
    <name type="scientific">Chitinophaga terrae</name>
    <name type="common">ex Kim and Jung 2007</name>
    <dbReference type="NCBI Taxonomy" id="408074"/>
    <lineage>
        <taxon>Bacteria</taxon>
        <taxon>Pseudomonadati</taxon>
        <taxon>Bacteroidota</taxon>
        <taxon>Chitinophagia</taxon>
        <taxon>Chitinophagales</taxon>
        <taxon>Chitinophagaceae</taxon>
        <taxon>Chitinophaga</taxon>
    </lineage>
</organism>
<keyword evidence="4" id="KW-1185">Reference proteome</keyword>
<keyword evidence="1" id="KW-0812">Transmembrane</keyword>
<keyword evidence="1" id="KW-1133">Transmembrane helix</keyword>
<dbReference type="Proteomes" id="UP000199656">
    <property type="component" value="Unassembled WGS sequence"/>
</dbReference>
<dbReference type="InterPro" id="IPR025698">
    <property type="entry name" value="2TM_dom"/>
</dbReference>
<dbReference type="EMBL" id="FNRL01000002">
    <property type="protein sequence ID" value="SEA04823.1"/>
    <property type="molecule type" value="Genomic_DNA"/>
</dbReference>
<keyword evidence="1" id="KW-0472">Membrane</keyword>
<evidence type="ECO:0000313" key="4">
    <source>
        <dbReference type="Proteomes" id="UP000199656"/>
    </source>
</evidence>
<feature type="transmembrane region" description="Helical" evidence="1">
    <location>
        <begin position="20"/>
        <end position="41"/>
    </location>
</feature>
<evidence type="ECO:0000256" key="1">
    <source>
        <dbReference type="SAM" id="Phobius"/>
    </source>
</evidence>
<proteinExistence type="predicted"/>
<evidence type="ECO:0000259" key="2">
    <source>
        <dbReference type="Pfam" id="PF13239"/>
    </source>
</evidence>
<feature type="transmembrane region" description="Helical" evidence="1">
    <location>
        <begin position="53"/>
        <end position="70"/>
    </location>
</feature>
<name>A0A1H3XZS8_9BACT</name>
<dbReference type="Pfam" id="PF13239">
    <property type="entry name" value="2TM"/>
    <property type="match status" value="1"/>
</dbReference>